<dbReference type="InterPro" id="IPR006652">
    <property type="entry name" value="Kelch_1"/>
</dbReference>
<feature type="compositionally biased region" description="Basic and acidic residues" evidence="3">
    <location>
        <begin position="175"/>
        <end position="187"/>
    </location>
</feature>
<dbReference type="Gene3D" id="2.120.10.80">
    <property type="entry name" value="Kelch-type beta propeller"/>
    <property type="match status" value="2"/>
</dbReference>
<feature type="compositionally biased region" description="Basic and acidic residues" evidence="3">
    <location>
        <begin position="67"/>
        <end position="78"/>
    </location>
</feature>
<dbReference type="AlphaFoldDB" id="A0A397IRS6"/>
<dbReference type="SUPFAM" id="SSF50965">
    <property type="entry name" value="Galactose oxidase, central domain"/>
    <property type="match status" value="1"/>
</dbReference>
<accession>A0A397IRS6</accession>
<feature type="region of interest" description="Disordered" evidence="3">
    <location>
        <begin position="1"/>
        <end position="198"/>
    </location>
</feature>
<sequence length="524" mass="57953">MAANGDADSPTDTINPAFPDESPTLPPTPGDHNGQENYDPTPLPPSTSSQNQSSISSPSFTDSQRNIPERTTFERLDRLQSTSAFSNNPDSSYTINSPHYFHVTSPISQPQYPQNHQNHQTSALISPRPSSPGGRAPNRIITPQPMSSNQRDSIASGSQSPIIPAPNRRHPSHHYRGDGRRNHHGETHIPLTPPAPVPPAPAPAMYWSKIRTFGKVPKPLRSHTAILVEEQVFVFGGCDSRTCFNSVYVFDADTMYWNKPRTLGDPPPPCRAHSSTKVGKKLYIFGGGDGPTYFNDLYIFDTDTLTWTKPQTSGDTPTPRRAHTTEHYNNCIYIFGGGDGVCALNDVYMLDISDLSNLIWKKLEPSGGPPISRGYHTSNLVDNKLVIFGGSDGHECFDDVYVLDLEKNTWTKIDVSNSHRRLSHTSTQVGSYLFVVGGHDGTKYTSEVLLLNLVIMEWEPRSVFGTPPSGRGYHTTVLYDSRLFVFGGYDGHSVFDDVYILDLSACAYLPQIINFKLLEKTDSI</sequence>
<dbReference type="STRING" id="1348612.A0A397IRS6"/>
<keyword evidence="2" id="KW-0677">Repeat</keyword>
<dbReference type="Proteomes" id="UP000266861">
    <property type="component" value="Unassembled WGS sequence"/>
</dbReference>
<dbReference type="OrthoDB" id="10251809at2759"/>
<evidence type="ECO:0008006" key="6">
    <source>
        <dbReference type="Google" id="ProtNLM"/>
    </source>
</evidence>
<evidence type="ECO:0000256" key="2">
    <source>
        <dbReference type="ARBA" id="ARBA00022737"/>
    </source>
</evidence>
<dbReference type="InterPro" id="IPR015915">
    <property type="entry name" value="Kelch-typ_b-propeller"/>
</dbReference>
<comment type="caution">
    <text evidence="4">The sequence shown here is derived from an EMBL/GenBank/DDBJ whole genome shotgun (WGS) entry which is preliminary data.</text>
</comment>
<feature type="compositionally biased region" description="Low complexity" evidence="3">
    <location>
        <begin position="46"/>
        <end position="59"/>
    </location>
</feature>
<feature type="compositionally biased region" description="Polar residues" evidence="3">
    <location>
        <begin position="144"/>
        <end position="161"/>
    </location>
</feature>
<dbReference type="SUPFAM" id="SSF117281">
    <property type="entry name" value="Kelch motif"/>
    <property type="match status" value="1"/>
</dbReference>
<feature type="compositionally biased region" description="Polar residues" evidence="3">
    <location>
        <begin position="79"/>
        <end position="97"/>
    </location>
</feature>
<dbReference type="PANTHER" id="PTHR46093">
    <property type="entry name" value="ACYL-COA-BINDING DOMAIN-CONTAINING PROTEIN 5"/>
    <property type="match status" value="1"/>
</dbReference>
<evidence type="ECO:0000256" key="3">
    <source>
        <dbReference type="SAM" id="MobiDB-lite"/>
    </source>
</evidence>
<evidence type="ECO:0000256" key="1">
    <source>
        <dbReference type="ARBA" id="ARBA00022441"/>
    </source>
</evidence>
<dbReference type="Pfam" id="PF24681">
    <property type="entry name" value="Kelch_KLHDC2_KLHL20_DRC7"/>
    <property type="match status" value="2"/>
</dbReference>
<protein>
    <recommendedName>
        <fullName evidence="6">Galactose oxidase</fullName>
    </recommendedName>
</protein>
<organism evidence="4 5">
    <name type="scientific">Diversispora epigaea</name>
    <dbReference type="NCBI Taxonomy" id="1348612"/>
    <lineage>
        <taxon>Eukaryota</taxon>
        <taxon>Fungi</taxon>
        <taxon>Fungi incertae sedis</taxon>
        <taxon>Mucoromycota</taxon>
        <taxon>Glomeromycotina</taxon>
        <taxon>Glomeromycetes</taxon>
        <taxon>Diversisporales</taxon>
        <taxon>Diversisporaceae</taxon>
        <taxon>Diversispora</taxon>
    </lineage>
</organism>
<dbReference type="SMART" id="SM00612">
    <property type="entry name" value="Kelch"/>
    <property type="match status" value="4"/>
</dbReference>
<evidence type="ECO:0000313" key="5">
    <source>
        <dbReference type="Proteomes" id="UP000266861"/>
    </source>
</evidence>
<dbReference type="Pfam" id="PF01344">
    <property type="entry name" value="Kelch_1"/>
    <property type="match status" value="1"/>
</dbReference>
<evidence type="ECO:0000313" key="4">
    <source>
        <dbReference type="EMBL" id="RHZ75390.1"/>
    </source>
</evidence>
<proteinExistence type="predicted"/>
<gene>
    <name evidence="4" type="ORF">Glove_214g43</name>
</gene>
<dbReference type="EMBL" id="PQFF01000199">
    <property type="protein sequence ID" value="RHZ75390.1"/>
    <property type="molecule type" value="Genomic_DNA"/>
</dbReference>
<name>A0A397IRS6_9GLOM</name>
<reference evidence="4 5" key="1">
    <citation type="submission" date="2018-08" db="EMBL/GenBank/DDBJ databases">
        <title>Genome and evolution of the arbuscular mycorrhizal fungus Diversispora epigaea (formerly Glomus versiforme) and its bacterial endosymbionts.</title>
        <authorList>
            <person name="Sun X."/>
            <person name="Fei Z."/>
            <person name="Harrison M."/>
        </authorList>
    </citation>
    <scope>NUCLEOTIDE SEQUENCE [LARGE SCALE GENOMIC DNA]</scope>
    <source>
        <strain evidence="4 5">IT104</strain>
    </source>
</reference>
<keyword evidence="1" id="KW-0880">Kelch repeat</keyword>
<keyword evidence="5" id="KW-1185">Reference proteome</keyword>
<dbReference type="InterPro" id="IPR011043">
    <property type="entry name" value="Gal_Oxase/kelch_b-propeller"/>
</dbReference>
<dbReference type="PANTHER" id="PTHR46093:SF18">
    <property type="entry name" value="FIBRONECTIN TYPE-III DOMAIN-CONTAINING PROTEIN"/>
    <property type="match status" value="1"/>
</dbReference>
<feature type="compositionally biased region" description="Low complexity" evidence="3">
    <location>
        <begin position="109"/>
        <end position="135"/>
    </location>
</feature>